<protein>
    <submittedName>
        <fullName evidence="3">BtrH N-terminal domain-containing protein</fullName>
    </submittedName>
</protein>
<dbReference type="EMBL" id="JAAXPJ010000025">
    <property type="protein sequence ID" value="NKZ15714.1"/>
    <property type="molecule type" value="Genomic_DNA"/>
</dbReference>
<evidence type="ECO:0000313" key="3">
    <source>
        <dbReference type="EMBL" id="NKZ15714.1"/>
    </source>
</evidence>
<feature type="domain" description="DUF4872" evidence="2">
    <location>
        <begin position="160"/>
        <end position="343"/>
    </location>
</feature>
<proteinExistence type="predicted"/>
<dbReference type="Proteomes" id="UP000518188">
    <property type="component" value="Unassembled WGS sequence"/>
</dbReference>
<feature type="domain" description="Butirosin biosynthesis protein H N-terminal" evidence="1">
    <location>
        <begin position="15"/>
        <end position="149"/>
    </location>
</feature>
<evidence type="ECO:0000313" key="4">
    <source>
        <dbReference type="Proteomes" id="UP000518188"/>
    </source>
</evidence>
<name>A0A7X6RZL8_9MYCO</name>
<dbReference type="RefSeq" id="WP_044524487.1">
    <property type="nucleotide sequence ID" value="NZ_HG322954.1"/>
</dbReference>
<evidence type="ECO:0000259" key="1">
    <source>
        <dbReference type="Pfam" id="PF14399"/>
    </source>
</evidence>
<dbReference type="Gene3D" id="3.90.70.10">
    <property type="entry name" value="Cysteine proteinases"/>
    <property type="match status" value="1"/>
</dbReference>
<sequence>MAATLIEYRHEFAGHCGSGALRDLTEWAGIHFDGRPPDEGLVFALGGALDFSYARSSMLQPPIYLVGRSTDLEDEYLSRMGARFEARATDDADLGWQWVTEQLDAGTPVMVWADIAELPYLRARLSMSRHDVVIVGYDDARAVAYVVDNDRDDVQAVPYENLRRARASTGFPIPTRHTTYIVEWPTSAPDLRLAAGSAFLRSADVMDGARPTPPIVAVPSGEVEVTGLAGVAAFAEDLKEWSLLFGDEDLEAALFALSAFIQKAGTGGGLFRTLQAQGCRTIAAALDYEPARRAEQAALTASRLWTSVAGIAYDPQTEPRRKASHAATLAARLPAAERQLVCTLREAGEGLT</sequence>
<gene>
    <name evidence="3" type="ORF">HGA11_32570</name>
</gene>
<evidence type="ECO:0000259" key="2">
    <source>
        <dbReference type="Pfam" id="PF16169"/>
    </source>
</evidence>
<dbReference type="InterPro" id="IPR026935">
    <property type="entry name" value="BtrH_N"/>
</dbReference>
<organism evidence="3 4">
    <name type="scientific">Mycolicibacterium septicum DSM 44393</name>
    <dbReference type="NCBI Taxonomy" id="1341646"/>
    <lineage>
        <taxon>Bacteria</taxon>
        <taxon>Bacillati</taxon>
        <taxon>Actinomycetota</taxon>
        <taxon>Actinomycetes</taxon>
        <taxon>Mycobacteriales</taxon>
        <taxon>Mycobacteriaceae</taxon>
        <taxon>Mycolicibacterium</taxon>
    </lineage>
</organism>
<dbReference type="AlphaFoldDB" id="A0A7X6RZL8"/>
<dbReference type="Pfam" id="PF14399">
    <property type="entry name" value="BtrH_N"/>
    <property type="match status" value="1"/>
</dbReference>
<reference evidence="3 4" key="1">
    <citation type="submission" date="2020-04" db="EMBL/GenBank/DDBJ databases">
        <title>MicrobeNet Type strains.</title>
        <authorList>
            <person name="Nicholson A.C."/>
        </authorList>
    </citation>
    <scope>NUCLEOTIDE SEQUENCE [LARGE SCALE GENOMIC DNA]</scope>
    <source>
        <strain evidence="3 4">ATCC 700731</strain>
    </source>
</reference>
<accession>A0A7X6RZL8</accession>
<dbReference type="Pfam" id="PF16169">
    <property type="entry name" value="DUF4872"/>
    <property type="match status" value="1"/>
</dbReference>
<comment type="caution">
    <text evidence="3">The sequence shown here is derived from an EMBL/GenBank/DDBJ whole genome shotgun (WGS) entry which is preliminary data.</text>
</comment>
<dbReference type="InterPro" id="IPR032369">
    <property type="entry name" value="DUF4872"/>
</dbReference>